<gene>
    <name evidence="4" type="ORF">H5P28_09465</name>
</gene>
<evidence type="ECO:0000313" key="5">
    <source>
        <dbReference type="Proteomes" id="UP000546464"/>
    </source>
</evidence>
<accession>A0A842HG16</accession>
<dbReference type="AlphaFoldDB" id="A0A842HG16"/>
<evidence type="ECO:0000256" key="1">
    <source>
        <dbReference type="ARBA" id="ARBA00008779"/>
    </source>
</evidence>
<organism evidence="4 5">
    <name type="scientific">Ruficoccus amylovorans</name>
    <dbReference type="NCBI Taxonomy" id="1804625"/>
    <lineage>
        <taxon>Bacteria</taxon>
        <taxon>Pseudomonadati</taxon>
        <taxon>Verrucomicrobiota</taxon>
        <taxon>Opitutia</taxon>
        <taxon>Puniceicoccales</taxon>
        <taxon>Cerasicoccaceae</taxon>
        <taxon>Ruficoccus</taxon>
    </lineage>
</organism>
<dbReference type="InterPro" id="IPR050738">
    <property type="entry name" value="Sulfatase"/>
</dbReference>
<sequence length="448" mass="50804">MIRNVLLLIADDWSPIAGCYGNAVIHTPNIDRLAQCGTRFTRAFCTTPTCSASRANLLTGLYGHQHRQYGHTHGVHHFRTRSDAVTLPAILRKSGITSALIGKSHIAPKEVYPFDVWQEPADIPFAKFSNSKLRALTETFLKDIGDNPFYLHVASSNPHRAGGEFIRPLHPEFEGKDTLYGLDEVAVPSFLPDTPETRRDLADYYTYISRFDEHVGSILGELERSGHSEDTLILLMSDHGMPFPGAKASPFESGHHCPLIIVHPNGIGAGKQCDALVNWSDILPTVIDAMGVSVESIPDGCTGRSLMPLLKDSHAPWRDSVFYVHNFHEITNYFPYRVVRGNRYKYIRCLASQLDLPLGQDLFDSPTYKEIERTGGSEKRSHERLLRHWPEALFDLDNDPEETINLIDDTKLQPLIQDYRNRLQQFLLETKDPWLEVDYQQGRIRNYR</sequence>
<feature type="domain" description="Sulfatase N-terminal" evidence="3">
    <location>
        <begin position="3"/>
        <end position="292"/>
    </location>
</feature>
<dbReference type="InterPro" id="IPR017850">
    <property type="entry name" value="Alkaline_phosphatase_core_sf"/>
</dbReference>
<dbReference type="PANTHER" id="PTHR42693:SF53">
    <property type="entry name" value="ENDO-4-O-SULFATASE"/>
    <property type="match status" value="1"/>
</dbReference>
<comment type="similarity">
    <text evidence="1">Belongs to the sulfatase family.</text>
</comment>
<reference evidence="4 5" key="1">
    <citation type="submission" date="2020-07" db="EMBL/GenBank/DDBJ databases">
        <authorList>
            <person name="Feng X."/>
        </authorList>
    </citation>
    <scope>NUCLEOTIDE SEQUENCE [LARGE SCALE GENOMIC DNA]</scope>
    <source>
        <strain evidence="4 5">JCM31066</strain>
    </source>
</reference>
<dbReference type="PANTHER" id="PTHR42693">
    <property type="entry name" value="ARYLSULFATASE FAMILY MEMBER"/>
    <property type="match status" value="1"/>
</dbReference>
<evidence type="ECO:0000313" key="4">
    <source>
        <dbReference type="EMBL" id="MBC2594484.1"/>
    </source>
</evidence>
<dbReference type="InterPro" id="IPR000917">
    <property type="entry name" value="Sulfatase_N"/>
</dbReference>
<dbReference type="Pfam" id="PF00884">
    <property type="entry name" value="Sulfatase"/>
    <property type="match status" value="1"/>
</dbReference>
<dbReference type="SUPFAM" id="SSF53649">
    <property type="entry name" value="Alkaline phosphatase-like"/>
    <property type="match status" value="1"/>
</dbReference>
<keyword evidence="2" id="KW-0378">Hydrolase</keyword>
<proteinExistence type="inferred from homology"/>
<dbReference type="Gene3D" id="3.40.720.10">
    <property type="entry name" value="Alkaline Phosphatase, subunit A"/>
    <property type="match status" value="1"/>
</dbReference>
<dbReference type="EMBL" id="JACHVB010000024">
    <property type="protein sequence ID" value="MBC2594484.1"/>
    <property type="molecule type" value="Genomic_DNA"/>
</dbReference>
<dbReference type="RefSeq" id="WP_185675469.1">
    <property type="nucleotide sequence ID" value="NZ_JACHVB010000024.1"/>
</dbReference>
<comment type="caution">
    <text evidence="4">The sequence shown here is derived from an EMBL/GenBank/DDBJ whole genome shotgun (WGS) entry which is preliminary data.</text>
</comment>
<dbReference type="Proteomes" id="UP000546464">
    <property type="component" value="Unassembled WGS sequence"/>
</dbReference>
<evidence type="ECO:0000256" key="2">
    <source>
        <dbReference type="ARBA" id="ARBA00022801"/>
    </source>
</evidence>
<dbReference type="CDD" id="cd16027">
    <property type="entry name" value="SGSH"/>
    <property type="match status" value="1"/>
</dbReference>
<keyword evidence="5" id="KW-1185">Reference proteome</keyword>
<evidence type="ECO:0000259" key="3">
    <source>
        <dbReference type="Pfam" id="PF00884"/>
    </source>
</evidence>
<name>A0A842HG16_9BACT</name>
<dbReference type="GO" id="GO:0004065">
    <property type="term" value="F:arylsulfatase activity"/>
    <property type="evidence" value="ECO:0007669"/>
    <property type="project" value="TreeGrafter"/>
</dbReference>
<protein>
    <submittedName>
        <fullName evidence="4">Sulfatase</fullName>
    </submittedName>
</protein>